<accession>A0A845SV11</accession>
<name>A0A845SV11_9GAMM</name>
<proteinExistence type="predicted"/>
<keyword evidence="2" id="KW-1185">Reference proteome</keyword>
<evidence type="ECO:0000313" key="1">
    <source>
        <dbReference type="EMBL" id="NDL64815.1"/>
    </source>
</evidence>
<sequence>MSARDIAKHEKTWQDAAAAMDLLLTSEIADFSAGLGNPGEPETPEAIQDELMRRTDQCFAVVHGKRK</sequence>
<reference evidence="1 2" key="1">
    <citation type="submission" date="2019-12" db="EMBL/GenBank/DDBJ databases">
        <authorList>
            <person name="Lee S.D."/>
        </authorList>
    </citation>
    <scope>NUCLEOTIDE SEQUENCE [LARGE SCALE GENOMIC DNA]</scope>
    <source>
        <strain evidence="1 2">SAP-6</strain>
    </source>
</reference>
<protein>
    <submittedName>
        <fullName evidence="1">Uncharacterized protein</fullName>
    </submittedName>
</protein>
<dbReference type="AlphaFoldDB" id="A0A845SV11"/>
<evidence type="ECO:0000313" key="2">
    <source>
        <dbReference type="Proteomes" id="UP000461443"/>
    </source>
</evidence>
<dbReference type="EMBL" id="WUBS01000014">
    <property type="protein sequence ID" value="NDL64815.1"/>
    <property type="molecule type" value="Genomic_DNA"/>
</dbReference>
<gene>
    <name evidence="1" type="ORF">GRH90_18935</name>
</gene>
<reference evidence="1 2" key="2">
    <citation type="submission" date="2020-02" db="EMBL/GenBank/DDBJ databases">
        <title>The new genus of Enterobacteriales.</title>
        <authorList>
            <person name="Kim I.S."/>
        </authorList>
    </citation>
    <scope>NUCLEOTIDE SEQUENCE [LARGE SCALE GENOMIC DNA]</scope>
    <source>
        <strain evidence="1 2">SAP-6</strain>
    </source>
</reference>
<comment type="caution">
    <text evidence="1">The sequence shown here is derived from an EMBL/GenBank/DDBJ whole genome shotgun (WGS) entry which is preliminary data.</text>
</comment>
<organism evidence="1 2">
    <name type="scientific">Acerihabitans arboris</name>
    <dbReference type="NCBI Taxonomy" id="2691583"/>
    <lineage>
        <taxon>Bacteria</taxon>
        <taxon>Pseudomonadati</taxon>
        <taxon>Pseudomonadota</taxon>
        <taxon>Gammaproteobacteria</taxon>
        <taxon>Enterobacterales</taxon>
        <taxon>Pectobacteriaceae</taxon>
        <taxon>Acerihabitans</taxon>
    </lineage>
</organism>
<dbReference type="Proteomes" id="UP000461443">
    <property type="component" value="Unassembled WGS sequence"/>
</dbReference>